<feature type="region of interest" description="Disordered" evidence="19">
    <location>
        <begin position="304"/>
        <end position="359"/>
    </location>
</feature>
<dbReference type="PROSITE" id="PS50011">
    <property type="entry name" value="PROTEIN_KINASE_DOM"/>
    <property type="match status" value="1"/>
</dbReference>
<dbReference type="EC" id="6.3.1.14" evidence="4"/>
<dbReference type="eggNOG" id="KOG1164">
    <property type="taxonomic scope" value="Eukaryota"/>
</dbReference>
<evidence type="ECO:0000256" key="12">
    <source>
        <dbReference type="ARBA" id="ARBA00022840"/>
    </source>
</evidence>
<feature type="domain" description="Protein kinase" evidence="20">
    <location>
        <begin position="9"/>
        <end position="278"/>
    </location>
</feature>
<keyword evidence="10 18" id="KW-0547">Nucleotide-binding</keyword>
<feature type="compositionally biased region" description="Polar residues" evidence="19">
    <location>
        <begin position="332"/>
        <end position="349"/>
    </location>
</feature>
<dbReference type="FunFam" id="3.30.1330.40:FF:000009">
    <property type="entry name" value="Endoribonuclease"/>
    <property type="match status" value="1"/>
</dbReference>
<reference evidence="22" key="1">
    <citation type="submission" date="2015-04" db="UniProtKB">
        <authorList>
            <consortium name="EnsemblPlants"/>
        </authorList>
    </citation>
    <scope>IDENTIFICATION</scope>
</reference>
<evidence type="ECO:0000256" key="16">
    <source>
        <dbReference type="ARBA" id="ARBA00048108"/>
    </source>
</evidence>
<name>A0A0D9YZY9_9ORYZ</name>
<dbReference type="InterPro" id="IPR030662">
    <property type="entry name" value="DPH6/MJ0570"/>
</dbReference>
<dbReference type="HOGENOM" id="CLU_002930_0_0_1"/>
<dbReference type="Pfam" id="PF01902">
    <property type="entry name" value="Diphthami_syn_2"/>
    <property type="match status" value="1"/>
</dbReference>
<evidence type="ECO:0000256" key="2">
    <source>
        <dbReference type="ARBA" id="ARBA00005926"/>
    </source>
</evidence>
<evidence type="ECO:0000256" key="19">
    <source>
        <dbReference type="SAM" id="MobiDB-lite"/>
    </source>
</evidence>
<proteinExistence type="inferred from homology"/>
<evidence type="ECO:0000256" key="8">
    <source>
        <dbReference type="ARBA" id="ARBA00022527"/>
    </source>
</evidence>
<dbReference type="InterPro" id="IPR014729">
    <property type="entry name" value="Rossmann-like_a/b/a_fold"/>
</dbReference>
<evidence type="ECO:0000256" key="17">
    <source>
        <dbReference type="ARBA" id="ARBA00048679"/>
    </source>
</evidence>
<dbReference type="Gene3D" id="1.10.472.80">
    <property type="entry name" value="Ypt/Rab-GAP domain of gyp1p, domain 3"/>
    <property type="match status" value="1"/>
</dbReference>
<evidence type="ECO:0000256" key="14">
    <source>
        <dbReference type="ARBA" id="ARBA00031552"/>
    </source>
</evidence>
<feature type="binding site" evidence="18">
    <location>
        <position position="38"/>
    </location>
    <ligand>
        <name>ATP</name>
        <dbReference type="ChEBI" id="CHEBI:30616"/>
    </ligand>
</feature>
<dbReference type="GO" id="GO:0017178">
    <property type="term" value="F:diphthine-ammonia ligase activity"/>
    <property type="evidence" value="ECO:0007669"/>
    <property type="project" value="UniProtKB-EC"/>
</dbReference>
<evidence type="ECO:0000256" key="11">
    <source>
        <dbReference type="ARBA" id="ARBA00022777"/>
    </source>
</evidence>
<dbReference type="EC" id="2.7.11.1" evidence="5"/>
<keyword evidence="11" id="KW-0418">Kinase</keyword>
<comment type="catalytic activity">
    <reaction evidence="16">
        <text>diphthine-[translation elongation factor 2] + NH4(+) + ATP = diphthamide-[translation elongation factor 2] + AMP + diphosphate + H(+)</text>
        <dbReference type="Rhea" id="RHEA:19753"/>
        <dbReference type="Rhea" id="RHEA-COMP:10172"/>
        <dbReference type="Rhea" id="RHEA-COMP:10174"/>
        <dbReference type="ChEBI" id="CHEBI:15378"/>
        <dbReference type="ChEBI" id="CHEBI:16692"/>
        <dbReference type="ChEBI" id="CHEBI:28938"/>
        <dbReference type="ChEBI" id="CHEBI:30616"/>
        <dbReference type="ChEBI" id="CHEBI:33019"/>
        <dbReference type="ChEBI" id="CHEBI:82696"/>
        <dbReference type="ChEBI" id="CHEBI:456215"/>
        <dbReference type="EC" id="6.3.1.14"/>
    </reaction>
</comment>
<dbReference type="CDD" id="cd14125">
    <property type="entry name" value="STKc_CK1_delta_epsilon"/>
    <property type="match status" value="1"/>
</dbReference>
<dbReference type="FunFam" id="3.90.1490.10:FF:000002">
    <property type="entry name" value="Diphthine--ammonia ligase"/>
    <property type="match status" value="1"/>
</dbReference>
<comment type="catalytic activity">
    <reaction evidence="17">
        <text>L-seryl-[protein] + ATP = O-phospho-L-seryl-[protein] + ADP + H(+)</text>
        <dbReference type="Rhea" id="RHEA:17989"/>
        <dbReference type="Rhea" id="RHEA-COMP:9863"/>
        <dbReference type="Rhea" id="RHEA-COMP:11604"/>
        <dbReference type="ChEBI" id="CHEBI:15378"/>
        <dbReference type="ChEBI" id="CHEBI:29999"/>
        <dbReference type="ChEBI" id="CHEBI:30616"/>
        <dbReference type="ChEBI" id="CHEBI:83421"/>
        <dbReference type="ChEBI" id="CHEBI:456216"/>
        <dbReference type="EC" id="2.7.11.1"/>
    </reaction>
</comment>
<dbReference type="SUPFAM" id="SSF55298">
    <property type="entry name" value="YjgF-like"/>
    <property type="match status" value="2"/>
</dbReference>
<dbReference type="Gramene" id="OGLUM02G38000.1">
    <property type="protein sequence ID" value="OGLUM02G38000.1"/>
    <property type="gene ID" value="OGLUM02G38000"/>
</dbReference>
<dbReference type="InterPro" id="IPR000195">
    <property type="entry name" value="Rab-GAP-TBC_dom"/>
</dbReference>
<dbReference type="Gene3D" id="3.30.1330.40">
    <property type="entry name" value="RutC-like"/>
    <property type="match status" value="2"/>
</dbReference>
<dbReference type="InterPro" id="IPR017441">
    <property type="entry name" value="Protein_kinase_ATP_BS"/>
</dbReference>
<dbReference type="GO" id="GO:0005524">
    <property type="term" value="F:ATP binding"/>
    <property type="evidence" value="ECO:0007669"/>
    <property type="project" value="UniProtKB-UniRule"/>
</dbReference>
<keyword evidence="9" id="KW-0808">Transferase</keyword>
<dbReference type="InterPro" id="IPR011009">
    <property type="entry name" value="Kinase-like_dom_sf"/>
</dbReference>
<comment type="catalytic activity">
    <reaction evidence="15">
        <text>L-threonyl-[protein] + ATP = O-phospho-L-threonyl-[protein] + ADP + H(+)</text>
        <dbReference type="Rhea" id="RHEA:46608"/>
        <dbReference type="Rhea" id="RHEA-COMP:11060"/>
        <dbReference type="Rhea" id="RHEA-COMP:11605"/>
        <dbReference type="ChEBI" id="CHEBI:15378"/>
        <dbReference type="ChEBI" id="CHEBI:30013"/>
        <dbReference type="ChEBI" id="CHEBI:30616"/>
        <dbReference type="ChEBI" id="CHEBI:61977"/>
        <dbReference type="ChEBI" id="CHEBI:456216"/>
        <dbReference type="EC" id="2.7.11.1"/>
    </reaction>
</comment>
<dbReference type="PANTHER" id="PTHR12196">
    <property type="entry name" value="DOMAIN OF UNKNOWN FUNCTION 71 DUF71 -CONTAINING PROTEIN"/>
    <property type="match status" value="1"/>
</dbReference>
<dbReference type="STRING" id="40148.A0A0D9YZY9"/>
<evidence type="ECO:0000259" key="21">
    <source>
        <dbReference type="PROSITE" id="PS50086"/>
    </source>
</evidence>
<evidence type="ECO:0000313" key="22">
    <source>
        <dbReference type="EnsemblPlants" id="OGLUM02G38000.1"/>
    </source>
</evidence>
<keyword evidence="23" id="KW-1185">Reference proteome</keyword>
<dbReference type="SUPFAM" id="SSF47923">
    <property type="entry name" value="Ypt/Rab-GAP domain of gyp1p"/>
    <property type="match status" value="2"/>
</dbReference>
<feature type="region of interest" description="Disordered" evidence="19">
    <location>
        <begin position="1205"/>
        <end position="1233"/>
    </location>
</feature>
<dbReference type="FunFam" id="1.10.8.270:FF:000025">
    <property type="entry name" value="TBC1 domain family member 15-like"/>
    <property type="match status" value="1"/>
</dbReference>
<dbReference type="SMART" id="SM00220">
    <property type="entry name" value="S_TKc"/>
    <property type="match status" value="1"/>
</dbReference>
<evidence type="ECO:0000256" key="18">
    <source>
        <dbReference type="PROSITE-ProRule" id="PRU10141"/>
    </source>
</evidence>
<evidence type="ECO:0000256" key="6">
    <source>
        <dbReference type="ARBA" id="ARBA00018426"/>
    </source>
</evidence>
<evidence type="ECO:0000256" key="7">
    <source>
        <dbReference type="ARBA" id="ARBA00022490"/>
    </source>
</evidence>
<evidence type="ECO:0000256" key="10">
    <source>
        <dbReference type="ARBA" id="ARBA00022741"/>
    </source>
</evidence>
<evidence type="ECO:0000256" key="3">
    <source>
        <dbReference type="ARBA" id="ARBA00011245"/>
    </source>
</evidence>
<dbReference type="Pfam" id="PF00069">
    <property type="entry name" value="Pkinase"/>
    <property type="match status" value="1"/>
</dbReference>
<dbReference type="Pfam" id="PF01042">
    <property type="entry name" value="Ribonuc_L-PSP"/>
    <property type="match status" value="2"/>
</dbReference>
<dbReference type="FunFam" id="3.30.1330.40:FF:000016">
    <property type="entry name" value="Endoribonuclease"/>
    <property type="match status" value="1"/>
</dbReference>
<feature type="compositionally biased region" description="Basic and acidic residues" evidence="19">
    <location>
        <begin position="1206"/>
        <end position="1230"/>
    </location>
</feature>
<dbReference type="InterPro" id="IPR035969">
    <property type="entry name" value="Rab-GAP_TBC_sf"/>
</dbReference>
<dbReference type="EnsemblPlants" id="OGLUM02G38000.1">
    <property type="protein sequence ID" value="OGLUM02G38000.1"/>
    <property type="gene ID" value="OGLUM02G38000"/>
</dbReference>
<dbReference type="eggNOG" id="KOG2316">
    <property type="taxonomic scope" value="Eukaryota"/>
</dbReference>
<reference evidence="22" key="2">
    <citation type="submission" date="2018-05" db="EMBL/GenBank/DDBJ databases">
        <title>OgluRS3 (Oryza glumaepatula Reference Sequence Version 3).</title>
        <authorList>
            <person name="Zhang J."/>
            <person name="Kudrna D."/>
            <person name="Lee S."/>
            <person name="Talag J."/>
            <person name="Welchert J."/>
            <person name="Wing R.A."/>
        </authorList>
    </citation>
    <scope>NUCLEOTIDE SEQUENCE [LARGE SCALE GENOMIC DNA]</scope>
</reference>
<keyword evidence="8" id="KW-0723">Serine/threonine-protein kinase</keyword>
<dbReference type="InterPro" id="IPR000719">
    <property type="entry name" value="Prot_kinase_dom"/>
</dbReference>
<dbReference type="InterPro" id="IPR035959">
    <property type="entry name" value="RutC-like_sf"/>
</dbReference>
<evidence type="ECO:0000259" key="20">
    <source>
        <dbReference type="PROSITE" id="PS50011"/>
    </source>
</evidence>
<dbReference type="Proteomes" id="UP000026961">
    <property type="component" value="Chromosome 2"/>
</dbReference>
<evidence type="ECO:0000256" key="9">
    <source>
        <dbReference type="ARBA" id="ARBA00022679"/>
    </source>
</evidence>
<evidence type="ECO:0000256" key="1">
    <source>
        <dbReference type="ARBA" id="ARBA00004496"/>
    </source>
</evidence>
<dbReference type="GO" id="GO:0004674">
    <property type="term" value="F:protein serine/threonine kinase activity"/>
    <property type="evidence" value="ECO:0007669"/>
    <property type="project" value="UniProtKB-KW"/>
</dbReference>
<dbReference type="PROSITE" id="PS00107">
    <property type="entry name" value="PROTEIN_KINASE_ATP"/>
    <property type="match status" value="1"/>
</dbReference>
<keyword evidence="12 18" id="KW-0067">ATP-binding</keyword>
<protein>
    <recommendedName>
        <fullName evidence="6">Diphthine--ammonia ligase</fullName>
        <ecNumber evidence="5">2.7.11.1</ecNumber>
        <ecNumber evidence="4">6.3.1.14</ecNumber>
    </recommendedName>
    <alternativeName>
        <fullName evidence="13">Diphthamide synthase</fullName>
    </alternativeName>
    <alternativeName>
        <fullName evidence="14">Diphthamide synthetase</fullName>
    </alternativeName>
</protein>
<dbReference type="Gene3D" id="3.90.1490.10">
    <property type="entry name" value="putative n-type atp pyrophosphatase, domain 2"/>
    <property type="match status" value="1"/>
</dbReference>
<sequence>MDHVVGGKFKLGKKIGSGSFGELFLAVNVQTGEEVAVKLENVKTKHPQLHYESKLYMLLQGGTGIPHLKWFGVEGEYNVMVIDLLGPSLEDLFNYCSRKFSLKTVLMLADQMINRVEYMHQKGFLHRDIKPDNFLMGLGRKANQVYIIDYGLAKKYRDLQTHKHIPYRENKNLTGTARYASVNTHLGVEQSRRDDLESLGYVLMYFLRGSLPWQGLKAGTKKQKYDKISEKKMLTPVEVLCKSYPSEFISYFHYCRSLRFEDKPDYSYLKRLFRDLFIREGYQFDYVFDWTILKYPQIGSKPLMRPSERTSGAAGPSMEKMEKAPGEASGRRNPTGSLNQSDNYAQRPSMSLKEIHRPVRRKDRGKTPYILPYRQCIKESGCVKQQARFIGGTNGAAIQPDKQVVLKQWKPSFQHAEAVARGSRDEPLHRSLELLSLGGEVDKKDLPCVKLPVSLLRQRGLSVIVALANLIPEDDAVDELDSYMYQTGLKYNVTTGDEVEDMFALLSEVKRQIPSITAVSSGAIASDYQRLRVESVCSRLGLVSLAYLWKQDQTLLLDEMIRRGIVAIIVKVAAMGLKPSAHLGKELAELKCHLLQLNESYGINVCGEGGEYETLTLDCPLFRNARIVLDDFEVILHSPDSIAPVGILHPLKFHLEHKPNSFGTVGDSAIAQENSSHLYEVDGAIAHSDVEKKQETLSPVTTVDACTNIDLCISKTGKKLFSIGCWIQDPCGTSEGLKTDLVAVLSRIENQLKEEGLGWMNVLYVHLFISSMKEFGLANEVYVSFITEQKCPLGVPSRSTVELPLVQVGLGHAYVEVLVTKEQVKRVLHVQSISCWAPSCIGPYSQATLHGEILYMAGQLGLDPPTMKLCPGGPTAELEFALRNSEAVANAFGCSIFSSAIHFLVYCSAHLTSSEKEQVEHTLRSSYITSLDCSNTGSYPTILYVFASDLPKGAYVEIKPILYVPSPTNDDGVPTREQEAGGSLPASSEAFSAWSAQYSDLDDSCCQVHTIGGKICSAVVSVTNDIALKICSTTEQLYHSEEHLKALARFCAFQLAKILIDNGFSWDNLTMLRFYYSVEHPVTADVMSRVFSEAFTELEEGGVGSCTPDGVPIFNIVPVSASGCFTSLSDIISCELLASKFRKRNIRPAQARTVHLSDEALIQTKQQQLLRFFVSPSLSSRPPKFSRYTTFRSLSSLSLSLSTAKDLNHREGTSSNKSGKEGRKERKGGSEEQILIRPHCALPPVRVVPADHQQRPASSRLDPSCLFGRGSIWAVKMNRMMFMACCYNDPDMLIDPDTVYPIRPECREDAAKTRFKPRPGLTLSPRRWKLLHNEEGVLDIAGMIKRVQRGGTHPNIKGEVWEFLLGCYDPKSNSEQKSQLRQQRRLEYEKLKTKCQEMDTTVGSGRVITMPVITEDGQPIQDPNSVDAEQQASDTPLPKEVIQWKLTLHQIGLDVNRTDRQLVYYESQENLARLWDILAVYSWVDKDIGYCQGMSDLCSPMSILLEHEADAFWCFERLMRRVRGNFVSSSTSIGVRSQLTILSSVMKAVDPKLHEHLENLDGGEYLFAFRMLMVLFRREFSFVDTMYLWELMWSMEYNPGLFSMLESDNSTSQANTKDENALKQCGKFEQKNLQAAKKEEQIPLSVFIVASVIEARNKQILTDAKGLDDVVKILNDITGSLDAKKACRGALKIHERYLTTLPVD</sequence>
<comment type="subcellular location">
    <subcellularLocation>
        <location evidence="1">Cytoplasm</location>
    </subcellularLocation>
</comment>
<evidence type="ECO:0000256" key="5">
    <source>
        <dbReference type="ARBA" id="ARBA00012513"/>
    </source>
</evidence>
<dbReference type="CDD" id="cd06155">
    <property type="entry name" value="eu_AANH_C_1"/>
    <property type="match status" value="1"/>
</dbReference>
<accession>A0A0D9YZY9</accession>
<dbReference type="Pfam" id="PF00566">
    <property type="entry name" value="RabGAP-TBC"/>
    <property type="match status" value="1"/>
</dbReference>
<evidence type="ECO:0000256" key="13">
    <source>
        <dbReference type="ARBA" id="ARBA00029814"/>
    </source>
</evidence>
<dbReference type="FunFam" id="3.30.200.20:FF:000538">
    <property type="entry name" value="Putative Casein kinase I"/>
    <property type="match status" value="1"/>
</dbReference>
<dbReference type="SUPFAM" id="SSF52402">
    <property type="entry name" value="Adenine nucleotide alpha hydrolases-like"/>
    <property type="match status" value="1"/>
</dbReference>
<feature type="domain" description="Rab-GAP TBC" evidence="21">
    <location>
        <begin position="1351"/>
        <end position="1596"/>
    </location>
</feature>
<comment type="similarity">
    <text evidence="2">Belongs to the protein kinase superfamily. CK1 Ser/Thr protein kinase family. Casein kinase I subfamily.</text>
</comment>
<dbReference type="Gene3D" id="1.10.8.270">
    <property type="entry name" value="putative rabgap domain of human tbc1 domain family member 14 like domains"/>
    <property type="match status" value="1"/>
</dbReference>
<comment type="subunit">
    <text evidence="3">Monomer.</text>
</comment>
<dbReference type="SUPFAM" id="SSF56112">
    <property type="entry name" value="Protein kinase-like (PK-like)"/>
    <property type="match status" value="1"/>
</dbReference>
<evidence type="ECO:0000256" key="15">
    <source>
        <dbReference type="ARBA" id="ARBA00047899"/>
    </source>
</evidence>
<dbReference type="GO" id="GO:0005737">
    <property type="term" value="C:cytoplasm"/>
    <property type="evidence" value="ECO:0007669"/>
    <property type="project" value="UniProtKB-SubCell"/>
</dbReference>
<dbReference type="PROSITE" id="PS00108">
    <property type="entry name" value="PROTEIN_KINASE_ST"/>
    <property type="match status" value="1"/>
</dbReference>
<dbReference type="Gene3D" id="1.10.510.10">
    <property type="entry name" value="Transferase(Phosphotransferase) domain 1"/>
    <property type="match status" value="1"/>
</dbReference>
<dbReference type="eggNOG" id="KOG2317">
    <property type="taxonomic scope" value="Eukaryota"/>
</dbReference>
<dbReference type="NCBIfam" id="TIGR00290">
    <property type="entry name" value="MJ0570_dom"/>
    <property type="match status" value="1"/>
</dbReference>
<keyword evidence="7" id="KW-0963">Cytoplasm</keyword>
<organism evidence="22">
    <name type="scientific">Oryza glumipatula</name>
    <dbReference type="NCBI Taxonomy" id="40148"/>
    <lineage>
        <taxon>Eukaryota</taxon>
        <taxon>Viridiplantae</taxon>
        <taxon>Streptophyta</taxon>
        <taxon>Embryophyta</taxon>
        <taxon>Tracheophyta</taxon>
        <taxon>Spermatophyta</taxon>
        <taxon>Magnoliopsida</taxon>
        <taxon>Liliopsida</taxon>
        <taxon>Poales</taxon>
        <taxon>Poaceae</taxon>
        <taxon>BOP clade</taxon>
        <taxon>Oryzoideae</taxon>
        <taxon>Oryzeae</taxon>
        <taxon>Oryzinae</taxon>
        <taxon>Oryza</taxon>
    </lineage>
</organism>
<evidence type="ECO:0000313" key="23">
    <source>
        <dbReference type="Proteomes" id="UP000026961"/>
    </source>
</evidence>
<evidence type="ECO:0000256" key="4">
    <source>
        <dbReference type="ARBA" id="ARBA00012089"/>
    </source>
</evidence>
<dbReference type="CDD" id="cd06156">
    <property type="entry name" value="eu_AANH_C_2"/>
    <property type="match status" value="1"/>
</dbReference>
<dbReference type="InterPro" id="IPR002761">
    <property type="entry name" value="Diphthami_syn_dom"/>
</dbReference>
<dbReference type="InterPro" id="IPR008271">
    <property type="entry name" value="Ser/Thr_kinase_AS"/>
</dbReference>
<dbReference type="PROSITE" id="PS50086">
    <property type="entry name" value="TBC_RABGAP"/>
    <property type="match status" value="1"/>
</dbReference>
<dbReference type="eggNOG" id="KOG2197">
    <property type="taxonomic scope" value="Eukaryota"/>
</dbReference>
<dbReference type="Gene3D" id="3.40.50.620">
    <property type="entry name" value="HUPs"/>
    <property type="match status" value="1"/>
</dbReference>
<dbReference type="SMART" id="SM00164">
    <property type="entry name" value="TBC"/>
    <property type="match status" value="1"/>
</dbReference>
<dbReference type="GO" id="GO:0017183">
    <property type="term" value="P:protein histidyl modification to diphthamide"/>
    <property type="evidence" value="ECO:0007669"/>
    <property type="project" value="TreeGrafter"/>
</dbReference>
<dbReference type="FunFam" id="1.10.510.10:FF:000164">
    <property type="entry name" value="Casein kinase 1-like protein"/>
    <property type="match status" value="1"/>
</dbReference>
<dbReference type="PANTHER" id="PTHR12196:SF2">
    <property type="entry name" value="DIPHTHINE--AMMONIA LIGASE"/>
    <property type="match status" value="1"/>
</dbReference>
<dbReference type="InterPro" id="IPR006175">
    <property type="entry name" value="YjgF/YER057c/UK114"/>
</dbReference>
<dbReference type="CDD" id="cd01994">
    <property type="entry name" value="AANH_PF0828-like"/>
    <property type="match status" value="1"/>
</dbReference>